<dbReference type="Proteomes" id="UP000012081">
    <property type="component" value="Unassembled WGS sequence"/>
</dbReference>
<evidence type="ECO:0000256" key="9">
    <source>
        <dbReference type="ARBA" id="ARBA00034808"/>
    </source>
</evidence>
<dbReference type="GO" id="GO:0016887">
    <property type="term" value="F:ATP hydrolysis activity"/>
    <property type="evidence" value="ECO:0007669"/>
    <property type="project" value="RHEA"/>
</dbReference>
<keyword evidence="15" id="KW-1185">Reference proteome</keyword>
<keyword evidence="7" id="KW-0413">Isomerase</keyword>
<evidence type="ECO:0000256" key="7">
    <source>
        <dbReference type="ARBA" id="ARBA00023235"/>
    </source>
</evidence>
<dbReference type="GO" id="GO:0000725">
    <property type="term" value="P:recombinational repair"/>
    <property type="evidence" value="ECO:0007669"/>
    <property type="project" value="TreeGrafter"/>
</dbReference>
<keyword evidence="2 11" id="KW-0547">Nucleotide-binding</keyword>
<evidence type="ECO:0000256" key="2">
    <source>
        <dbReference type="ARBA" id="ARBA00022741"/>
    </source>
</evidence>
<gene>
    <name evidence="14" type="ORF">I532_24572</name>
</gene>
<evidence type="ECO:0000256" key="10">
    <source>
        <dbReference type="ARBA" id="ARBA00048988"/>
    </source>
</evidence>
<comment type="caution">
    <text evidence="14">The sequence shown here is derived from an EMBL/GenBank/DDBJ whole genome shotgun (WGS) entry which is preliminary data.</text>
</comment>
<dbReference type="InterPro" id="IPR014017">
    <property type="entry name" value="DNA_helicase_UvrD-like_C"/>
</dbReference>
<proteinExistence type="inferred from homology"/>
<keyword evidence="5 11" id="KW-0067">ATP-binding</keyword>
<dbReference type="CDD" id="cd17932">
    <property type="entry name" value="DEXQc_UvrD"/>
    <property type="match status" value="1"/>
</dbReference>
<dbReference type="PROSITE" id="PS51198">
    <property type="entry name" value="UVRD_HELICASE_ATP_BIND"/>
    <property type="match status" value="1"/>
</dbReference>
<evidence type="ECO:0000256" key="8">
    <source>
        <dbReference type="ARBA" id="ARBA00034617"/>
    </source>
</evidence>
<sequence>MTIFVSPEQWMPADGLILEPAADIAVRSQNNTLIVAGPGAGKTELLAQRACYLLQTGKCEPPQKILAISFKVDSAENLAKRVEKRCGKELARRFESRTFDSFAKHLLDQFRLAIPIEYRPARDYDIAFSVRDIREIATSYLTERHPTHPNWQYEIDFDELFKKLTRTPLPLKEVNSDIYDWIVIQLWGILIHGKKSLKSTLTFPIISRLAELLLRSNSYITAALRATYSHVFLDEFQDTTFIQYDLLKTAFLGSSAILTAVGDDKQRIMGWAGAMPNAFAQFIHDFNASEIHLERNHRSAPRLVEIQNILAKIIRENSVEVSSSDKWKQEDGICQVWTFSDHLQEANYVASKLDELINKQKVPPRDLCILVKQQEHIYAKALLTELEQRGIKARIEKEYQDLLADELIQLCIDALTLAVYLHSPETWQRMISFLVDLNGIEANDEQDQILRMEYQLSEFIETLREKTKQIQTKNCFESIKELNNYILDYIGIEKIIGAFPKYARKRYLTEIIEKGAEKLAESFELYGDWKESIEDFLGFNSIPIMTIHKSKGLEYDTVIFLGLEDDAFWSFRNQTDADLCAFFVALSRAKRQVIFTFSGSREVLRGRQLQTVEQFKIQISSLYQMLEQANVEVISH</sequence>
<dbReference type="OrthoDB" id="9765670at2"/>
<keyword evidence="4 11" id="KW-0347">Helicase</keyword>
<evidence type="ECO:0000256" key="1">
    <source>
        <dbReference type="ARBA" id="ARBA00009922"/>
    </source>
</evidence>
<organism evidence="14 15">
    <name type="scientific">Brevibacillus borstelensis AK1</name>
    <dbReference type="NCBI Taxonomy" id="1300222"/>
    <lineage>
        <taxon>Bacteria</taxon>
        <taxon>Bacillati</taxon>
        <taxon>Bacillota</taxon>
        <taxon>Bacilli</taxon>
        <taxon>Bacillales</taxon>
        <taxon>Paenibacillaceae</taxon>
        <taxon>Brevibacillus</taxon>
    </lineage>
</organism>
<evidence type="ECO:0000256" key="5">
    <source>
        <dbReference type="ARBA" id="ARBA00022840"/>
    </source>
</evidence>
<evidence type="ECO:0000256" key="11">
    <source>
        <dbReference type="PROSITE-ProRule" id="PRU00560"/>
    </source>
</evidence>
<evidence type="ECO:0000256" key="3">
    <source>
        <dbReference type="ARBA" id="ARBA00022801"/>
    </source>
</evidence>
<dbReference type="PANTHER" id="PTHR11070:SF2">
    <property type="entry name" value="ATP-DEPENDENT DNA HELICASE SRS2"/>
    <property type="match status" value="1"/>
</dbReference>
<dbReference type="EC" id="5.6.2.4" evidence="9"/>
<protein>
    <recommendedName>
        <fullName evidence="9">DNA 3'-5' helicase</fullName>
        <ecNumber evidence="9">5.6.2.4</ecNumber>
    </recommendedName>
</protein>
<dbReference type="STRING" id="1300222.I532_24572"/>
<dbReference type="InterPro" id="IPR000212">
    <property type="entry name" value="DNA_helicase_UvrD/REP"/>
</dbReference>
<dbReference type="SUPFAM" id="SSF52540">
    <property type="entry name" value="P-loop containing nucleoside triphosphate hydrolases"/>
    <property type="match status" value="1"/>
</dbReference>
<dbReference type="PROSITE" id="PS51217">
    <property type="entry name" value="UVRD_HELICASE_CTER"/>
    <property type="match status" value="1"/>
</dbReference>
<evidence type="ECO:0000313" key="15">
    <source>
        <dbReference type="Proteomes" id="UP000012081"/>
    </source>
</evidence>
<reference evidence="14 15" key="1">
    <citation type="submission" date="2013-03" db="EMBL/GenBank/DDBJ databases">
        <title>Assembly of a new bacterial strain Brevibacillus borstelensis AK1.</title>
        <authorList>
            <person name="Rajan I."/>
            <person name="PoliReddy D."/>
            <person name="Sugumar T."/>
            <person name="Rathinam K."/>
            <person name="Alqarawi S."/>
            <person name="Khalil A.B."/>
            <person name="Sivakumar N."/>
        </authorList>
    </citation>
    <scope>NUCLEOTIDE SEQUENCE [LARGE SCALE GENOMIC DNA]</scope>
    <source>
        <strain evidence="14 15">AK1</strain>
    </source>
</reference>
<dbReference type="GO" id="GO:0003677">
    <property type="term" value="F:DNA binding"/>
    <property type="evidence" value="ECO:0007669"/>
    <property type="project" value="UniProtKB-KW"/>
</dbReference>
<comment type="catalytic activity">
    <reaction evidence="10">
        <text>ATP + H2O = ADP + phosphate + H(+)</text>
        <dbReference type="Rhea" id="RHEA:13065"/>
        <dbReference type="ChEBI" id="CHEBI:15377"/>
        <dbReference type="ChEBI" id="CHEBI:15378"/>
        <dbReference type="ChEBI" id="CHEBI:30616"/>
        <dbReference type="ChEBI" id="CHEBI:43474"/>
        <dbReference type="ChEBI" id="CHEBI:456216"/>
        <dbReference type="EC" id="5.6.2.4"/>
    </reaction>
</comment>
<dbReference type="InterPro" id="IPR014016">
    <property type="entry name" value="UvrD-like_ATP-bd"/>
</dbReference>
<keyword evidence="3 11" id="KW-0378">Hydrolase</keyword>
<dbReference type="Pfam" id="PF00580">
    <property type="entry name" value="UvrD-helicase"/>
    <property type="match status" value="1"/>
</dbReference>
<evidence type="ECO:0000259" key="12">
    <source>
        <dbReference type="PROSITE" id="PS51198"/>
    </source>
</evidence>
<feature type="binding site" evidence="11">
    <location>
        <begin position="36"/>
        <end position="43"/>
    </location>
    <ligand>
        <name>ATP</name>
        <dbReference type="ChEBI" id="CHEBI:30616"/>
    </ligand>
</feature>
<evidence type="ECO:0000256" key="6">
    <source>
        <dbReference type="ARBA" id="ARBA00023125"/>
    </source>
</evidence>
<dbReference type="Gene3D" id="3.40.50.300">
    <property type="entry name" value="P-loop containing nucleotide triphosphate hydrolases"/>
    <property type="match status" value="2"/>
</dbReference>
<feature type="domain" description="UvrD-like helicase C-terminal" evidence="13">
    <location>
        <begin position="304"/>
        <end position="552"/>
    </location>
</feature>
<name>M8E3H6_9BACL</name>
<comment type="catalytic activity">
    <reaction evidence="8">
        <text>Couples ATP hydrolysis with the unwinding of duplex DNA by translocating in the 3'-5' direction.</text>
        <dbReference type="EC" id="5.6.2.4"/>
    </reaction>
</comment>
<dbReference type="PATRIC" id="fig|1300222.3.peg.5163"/>
<dbReference type="Gene3D" id="1.10.10.160">
    <property type="match status" value="1"/>
</dbReference>
<dbReference type="InterPro" id="IPR013986">
    <property type="entry name" value="DExx_box_DNA_helicase_dom_sf"/>
</dbReference>
<keyword evidence="6" id="KW-0238">DNA-binding</keyword>
<evidence type="ECO:0000259" key="13">
    <source>
        <dbReference type="PROSITE" id="PS51217"/>
    </source>
</evidence>
<dbReference type="Pfam" id="PF13361">
    <property type="entry name" value="UvrD_C"/>
    <property type="match status" value="1"/>
</dbReference>
<dbReference type="EMBL" id="APBN01000023">
    <property type="protein sequence ID" value="EMT50020.1"/>
    <property type="molecule type" value="Genomic_DNA"/>
</dbReference>
<dbReference type="InterPro" id="IPR027417">
    <property type="entry name" value="P-loop_NTPase"/>
</dbReference>
<dbReference type="AlphaFoldDB" id="M8E3H6"/>
<dbReference type="GO" id="GO:0005524">
    <property type="term" value="F:ATP binding"/>
    <property type="evidence" value="ECO:0007669"/>
    <property type="project" value="UniProtKB-UniRule"/>
</dbReference>
<dbReference type="Gene3D" id="1.10.486.10">
    <property type="entry name" value="PCRA, domain 4"/>
    <property type="match status" value="1"/>
</dbReference>
<feature type="domain" description="UvrD-like helicase ATP-binding" evidence="12">
    <location>
        <begin position="15"/>
        <end position="300"/>
    </location>
</feature>
<dbReference type="RefSeq" id="WP_003392938.1">
    <property type="nucleotide sequence ID" value="NZ_APBN01000023.1"/>
</dbReference>
<evidence type="ECO:0000313" key="14">
    <source>
        <dbReference type="EMBL" id="EMT50020.1"/>
    </source>
</evidence>
<dbReference type="GO" id="GO:0043138">
    <property type="term" value="F:3'-5' DNA helicase activity"/>
    <property type="evidence" value="ECO:0007669"/>
    <property type="project" value="UniProtKB-EC"/>
</dbReference>
<accession>M8E3H6</accession>
<dbReference type="PANTHER" id="PTHR11070">
    <property type="entry name" value="UVRD / RECB / PCRA DNA HELICASE FAMILY MEMBER"/>
    <property type="match status" value="1"/>
</dbReference>
<evidence type="ECO:0000256" key="4">
    <source>
        <dbReference type="ARBA" id="ARBA00022806"/>
    </source>
</evidence>
<comment type="similarity">
    <text evidence="1">Belongs to the helicase family. UvrD subfamily.</text>
</comment>